<evidence type="ECO:0000259" key="9">
    <source>
        <dbReference type="PROSITE" id="PS50110"/>
    </source>
</evidence>
<dbReference type="PROSITE" id="PS50043">
    <property type="entry name" value="HTH_LUXR_2"/>
    <property type="match status" value="1"/>
</dbReference>
<evidence type="ECO:0000313" key="13">
    <source>
        <dbReference type="Proteomes" id="UP000529637"/>
    </source>
</evidence>
<dbReference type="InterPro" id="IPR035965">
    <property type="entry name" value="PAS-like_dom_sf"/>
</dbReference>
<keyword evidence="13" id="KW-1185">Reference proteome</keyword>
<evidence type="ECO:0000256" key="6">
    <source>
        <dbReference type="ARBA" id="ARBA00023125"/>
    </source>
</evidence>
<dbReference type="EMBL" id="JABWMJ010000001">
    <property type="protein sequence ID" value="NUZ04660.1"/>
    <property type="molecule type" value="Genomic_DNA"/>
</dbReference>
<dbReference type="SMART" id="SM00421">
    <property type="entry name" value="HTH_LUXR"/>
    <property type="match status" value="1"/>
</dbReference>
<evidence type="ECO:0000256" key="4">
    <source>
        <dbReference type="ARBA" id="ARBA00022679"/>
    </source>
</evidence>
<dbReference type="PRINTS" id="PR00038">
    <property type="entry name" value="HTHLUXR"/>
</dbReference>
<dbReference type="CDD" id="cd06170">
    <property type="entry name" value="LuxR_C_like"/>
    <property type="match status" value="1"/>
</dbReference>
<dbReference type="PANTHER" id="PTHR43304:SF1">
    <property type="entry name" value="PAC DOMAIN-CONTAINING PROTEIN"/>
    <property type="match status" value="1"/>
</dbReference>
<evidence type="ECO:0000259" key="10">
    <source>
        <dbReference type="PROSITE" id="PS50112"/>
    </source>
</evidence>
<evidence type="ECO:0000256" key="5">
    <source>
        <dbReference type="ARBA" id="ARBA00022777"/>
    </source>
</evidence>
<keyword evidence="4" id="KW-0808">Transferase</keyword>
<dbReference type="Gene3D" id="1.10.10.10">
    <property type="entry name" value="Winged helix-like DNA-binding domain superfamily/Winged helix DNA-binding domain"/>
    <property type="match status" value="1"/>
</dbReference>
<organism evidence="12 13">
    <name type="scientific">Piscinibacter koreensis</name>
    <dbReference type="NCBI Taxonomy" id="2742824"/>
    <lineage>
        <taxon>Bacteria</taxon>
        <taxon>Pseudomonadati</taxon>
        <taxon>Pseudomonadota</taxon>
        <taxon>Betaproteobacteria</taxon>
        <taxon>Burkholderiales</taxon>
        <taxon>Sphaerotilaceae</taxon>
        <taxon>Piscinibacter</taxon>
    </lineage>
</organism>
<dbReference type="SUPFAM" id="SSF52172">
    <property type="entry name" value="CheY-like"/>
    <property type="match status" value="1"/>
</dbReference>
<protein>
    <recommendedName>
        <fullName evidence="2">histidine kinase</fullName>
        <ecNumber evidence="2">2.7.13.3</ecNumber>
    </recommendedName>
</protein>
<dbReference type="GO" id="GO:0000160">
    <property type="term" value="P:phosphorelay signal transduction system"/>
    <property type="evidence" value="ECO:0007669"/>
    <property type="project" value="InterPro"/>
</dbReference>
<dbReference type="Pfam" id="PF00196">
    <property type="entry name" value="GerE"/>
    <property type="match status" value="1"/>
</dbReference>
<keyword evidence="6" id="KW-0238">DNA-binding</keyword>
<dbReference type="Proteomes" id="UP000529637">
    <property type="component" value="Unassembled WGS sequence"/>
</dbReference>
<reference evidence="12 13" key="1">
    <citation type="submission" date="2020-06" db="EMBL/GenBank/DDBJ databases">
        <title>Schlegella sp. ID0723 isolated from air conditioner.</title>
        <authorList>
            <person name="Kim D.Y."/>
            <person name="Kim D.-U."/>
        </authorList>
    </citation>
    <scope>NUCLEOTIDE SEQUENCE [LARGE SCALE GENOMIC DNA]</scope>
    <source>
        <strain evidence="12 13">ID0723</strain>
    </source>
</reference>
<dbReference type="InterPro" id="IPR036388">
    <property type="entry name" value="WH-like_DNA-bd_sf"/>
</dbReference>
<dbReference type="PROSITE" id="PS50113">
    <property type="entry name" value="PAC"/>
    <property type="match status" value="2"/>
</dbReference>
<dbReference type="InterPro" id="IPR016032">
    <property type="entry name" value="Sig_transdc_resp-reg_C-effctor"/>
</dbReference>
<evidence type="ECO:0000256" key="1">
    <source>
        <dbReference type="ARBA" id="ARBA00000085"/>
    </source>
</evidence>
<feature type="domain" description="PAS" evidence="10">
    <location>
        <begin position="310"/>
        <end position="383"/>
    </location>
</feature>
<dbReference type="SUPFAM" id="SSF46894">
    <property type="entry name" value="C-terminal effector domain of the bipartite response regulators"/>
    <property type="match status" value="1"/>
</dbReference>
<dbReference type="InterPro" id="IPR013656">
    <property type="entry name" value="PAS_4"/>
</dbReference>
<evidence type="ECO:0000313" key="12">
    <source>
        <dbReference type="EMBL" id="NUZ04660.1"/>
    </source>
</evidence>
<dbReference type="PANTHER" id="PTHR43304">
    <property type="entry name" value="PHYTOCHROME-LIKE PROTEIN CPH1"/>
    <property type="match status" value="1"/>
</dbReference>
<dbReference type="InterPro" id="IPR001789">
    <property type="entry name" value="Sig_transdc_resp-reg_receiver"/>
</dbReference>
<feature type="domain" description="HTH luxR-type" evidence="8">
    <location>
        <begin position="563"/>
        <end position="628"/>
    </location>
</feature>
<dbReference type="CDD" id="cd00130">
    <property type="entry name" value="PAS"/>
    <property type="match status" value="2"/>
</dbReference>
<accession>A0A7Y6NK34</accession>
<dbReference type="InterPro" id="IPR000792">
    <property type="entry name" value="Tscrpt_reg_LuxR_C"/>
</dbReference>
<keyword evidence="5" id="KW-0418">Kinase</keyword>
<dbReference type="SMART" id="SM00091">
    <property type="entry name" value="PAS"/>
    <property type="match status" value="3"/>
</dbReference>
<keyword evidence="3 7" id="KW-0597">Phosphoprotein</keyword>
<evidence type="ECO:0000256" key="3">
    <source>
        <dbReference type="ARBA" id="ARBA00022553"/>
    </source>
</evidence>
<dbReference type="AlphaFoldDB" id="A0A7Y6NK34"/>
<gene>
    <name evidence="12" type="ORF">HQN59_02690</name>
</gene>
<dbReference type="GO" id="GO:0006355">
    <property type="term" value="P:regulation of DNA-templated transcription"/>
    <property type="evidence" value="ECO:0007669"/>
    <property type="project" value="InterPro"/>
</dbReference>
<dbReference type="InterPro" id="IPR001610">
    <property type="entry name" value="PAC"/>
</dbReference>
<comment type="catalytic activity">
    <reaction evidence="1">
        <text>ATP + protein L-histidine = ADP + protein N-phospho-L-histidine.</text>
        <dbReference type="EC" id="2.7.13.3"/>
    </reaction>
</comment>
<feature type="domain" description="PAC" evidence="11">
    <location>
        <begin position="385"/>
        <end position="438"/>
    </location>
</feature>
<dbReference type="PROSITE" id="PS50110">
    <property type="entry name" value="RESPONSE_REGULATORY"/>
    <property type="match status" value="1"/>
</dbReference>
<feature type="domain" description="PAS" evidence="10">
    <location>
        <begin position="55"/>
        <end position="126"/>
    </location>
</feature>
<sequence>MRTVAGQACGTWHPMAVPARGSAAVPDAPGAVRGSSDPKRAGERIAVELRELASPLRFLEATLSSIPDFVYAFDRQKRFVYANEAMLALFGHPAGGLLGRNFAELGYPGELTDRLNAHIDRVFKDGVTIEDEVFYRSPTGYAAYFAFLWGPVRADDGSIPLVVGVSRNTTKKRAFVEALKQSEARLRAATELVGLGVYSWDPVTGALDWDERVRAMWGLAPDAPVDMEVYRAGIHPDDWNRVRDAIAACADPAGDGRYKIEYRVLGRDGVMRHIATAGRTTFEDDRAVNFIGAAIDVTAQRRSEAAIRASEAQFRSFAQHSSNLIWIGDSAGRSITYRSAAFERIWGSSFKSAPTTFAGWLQVVHPDDRKQVERALAAVQAGEVAQYNYRIVRPADGTIRWLRDTSFPIFDDAGEVSRIGGIAEDLTPEDPRQVYVVSTRATEARRLMTLVRASGYRAQVFESASAFLDVAAVLSPGCVLVDLRGSRLQGLAVPRELRARSIALPTIVLDGAAADVPSAVAAMKAGATDYLHVTDEESLRTMLANAMSECVGTTRPTTSDETAAARLARLTPRERQVLRHLVSGETNKMMGQQLGISPRTVELHRAQVMSRLNANNLADLLQIALGAGIAPLTKSSPRDGRPA</sequence>
<dbReference type="InterPro" id="IPR000700">
    <property type="entry name" value="PAS-assoc_C"/>
</dbReference>
<dbReference type="SMART" id="SM00086">
    <property type="entry name" value="PAC"/>
    <property type="match status" value="3"/>
</dbReference>
<feature type="domain" description="Response regulatory" evidence="9">
    <location>
        <begin position="433"/>
        <end position="548"/>
    </location>
</feature>
<dbReference type="Gene3D" id="3.30.450.20">
    <property type="entry name" value="PAS domain"/>
    <property type="match status" value="3"/>
</dbReference>
<dbReference type="GO" id="GO:0003677">
    <property type="term" value="F:DNA binding"/>
    <property type="evidence" value="ECO:0007669"/>
    <property type="project" value="UniProtKB-KW"/>
</dbReference>
<dbReference type="InterPro" id="IPR052162">
    <property type="entry name" value="Sensor_kinase/Photoreceptor"/>
</dbReference>
<evidence type="ECO:0000259" key="8">
    <source>
        <dbReference type="PROSITE" id="PS50043"/>
    </source>
</evidence>
<dbReference type="NCBIfam" id="TIGR00229">
    <property type="entry name" value="sensory_box"/>
    <property type="match status" value="3"/>
</dbReference>
<dbReference type="InterPro" id="IPR000014">
    <property type="entry name" value="PAS"/>
</dbReference>
<dbReference type="PROSITE" id="PS50112">
    <property type="entry name" value="PAS"/>
    <property type="match status" value="2"/>
</dbReference>
<dbReference type="SUPFAM" id="SSF55785">
    <property type="entry name" value="PYP-like sensor domain (PAS domain)"/>
    <property type="match status" value="3"/>
</dbReference>
<dbReference type="InterPro" id="IPR013655">
    <property type="entry name" value="PAS_fold_3"/>
</dbReference>
<dbReference type="Pfam" id="PF08447">
    <property type="entry name" value="PAS_3"/>
    <property type="match status" value="2"/>
</dbReference>
<dbReference type="InterPro" id="IPR011006">
    <property type="entry name" value="CheY-like_superfamily"/>
</dbReference>
<name>A0A7Y6NK34_9BURK</name>
<dbReference type="EC" id="2.7.13.3" evidence="2"/>
<comment type="caution">
    <text evidence="12">The sequence shown here is derived from an EMBL/GenBank/DDBJ whole genome shotgun (WGS) entry which is preliminary data.</text>
</comment>
<dbReference type="Gene3D" id="3.40.50.2300">
    <property type="match status" value="1"/>
</dbReference>
<evidence type="ECO:0000256" key="2">
    <source>
        <dbReference type="ARBA" id="ARBA00012438"/>
    </source>
</evidence>
<feature type="domain" description="PAC" evidence="11">
    <location>
        <begin position="258"/>
        <end position="309"/>
    </location>
</feature>
<dbReference type="Pfam" id="PF00072">
    <property type="entry name" value="Response_reg"/>
    <property type="match status" value="1"/>
</dbReference>
<feature type="modified residue" description="4-aspartylphosphate" evidence="7">
    <location>
        <position position="482"/>
    </location>
</feature>
<dbReference type="RefSeq" id="WP_176065769.1">
    <property type="nucleotide sequence ID" value="NZ_JABWMJ010000001.1"/>
</dbReference>
<proteinExistence type="predicted"/>
<dbReference type="GO" id="GO:0004673">
    <property type="term" value="F:protein histidine kinase activity"/>
    <property type="evidence" value="ECO:0007669"/>
    <property type="project" value="UniProtKB-EC"/>
</dbReference>
<dbReference type="Pfam" id="PF08448">
    <property type="entry name" value="PAS_4"/>
    <property type="match status" value="1"/>
</dbReference>
<evidence type="ECO:0000259" key="11">
    <source>
        <dbReference type="PROSITE" id="PS50113"/>
    </source>
</evidence>
<evidence type="ECO:0000256" key="7">
    <source>
        <dbReference type="PROSITE-ProRule" id="PRU00169"/>
    </source>
</evidence>